<dbReference type="PANTHER" id="PTHR35174">
    <property type="entry name" value="BLL7171 PROTEIN-RELATED"/>
    <property type="match status" value="1"/>
</dbReference>
<gene>
    <name evidence="4" type="ORF">BJ997_001624</name>
    <name evidence="3" type="ORF">GY21_11900</name>
</gene>
<dbReference type="eggNOG" id="COG3795">
    <property type="taxonomic scope" value="Bacteria"/>
</dbReference>
<sequence>MEYMLFICTDSTAPTTEPTVHTIEEWVAETTDGGTRRHGDRLRPANAATTVKLRGGCLSVTAGPFAETTEWIAGYDVIECGDLDEAIEIASRHPMAQLGQIEIRPMWPIE</sequence>
<dbReference type="Gene3D" id="3.30.70.1060">
    <property type="entry name" value="Dimeric alpha+beta barrel"/>
    <property type="match status" value="1"/>
</dbReference>
<comment type="caution">
    <text evidence="3">The sequence shown here is derived from an EMBL/GenBank/DDBJ whole genome shotgun (WGS) entry which is preliminary data.</text>
</comment>
<dbReference type="Proteomes" id="UP000029864">
    <property type="component" value="Unassembled WGS sequence"/>
</dbReference>
<dbReference type="InterPro" id="IPR011008">
    <property type="entry name" value="Dimeric_a/b-barrel"/>
</dbReference>
<dbReference type="STRING" id="1001240.GY21_11900"/>
<name>A0A099J3K3_9MICO</name>
<keyword evidence="5" id="KW-1185">Reference proteome</keyword>
<accession>A0A099J3K3</accession>
<evidence type="ECO:0000259" key="2">
    <source>
        <dbReference type="Pfam" id="PF03795"/>
    </source>
</evidence>
<dbReference type="PANTHER" id="PTHR35174:SF3">
    <property type="entry name" value="BLL7171 PROTEIN"/>
    <property type="match status" value="1"/>
</dbReference>
<comment type="similarity">
    <text evidence="1">Belongs to the YciI family.</text>
</comment>
<evidence type="ECO:0000256" key="1">
    <source>
        <dbReference type="ARBA" id="ARBA00007689"/>
    </source>
</evidence>
<dbReference type="OrthoDB" id="668782at2"/>
<reference evidence="3 5" key="1">
    <citation type="submission" date="2014-08" db="EMBL/GenBank/DDBJ databases">
        <authorList>
            <person name="Sisinthy S."/>
        </authorList>
    </citation>
    <scope>NUCLEOTIDE SEQUENCE [LARGE SCALE GENOMIC DNA]</scope>
    <source>
        <strain evidence="3 5">RuG17</strain>
    </source>
</reference>
<protein>
    <recommendedName>
        <fullName evidence="2">YCII-related domain-containing protein</fullName>
    </recommendedName>
</protein>
<dbReference type="SUPFAM" id="SSF54909">
    <property type="entry name" value="Dimeric alpha+beta barrel"/>
    <property type="match status" value="1"/>
</dbReference>
<evidence type="ECO:0000313" key="4">
    <source>
        <dbReference type="EMBL" id="MBB5641076.1"/>
    </source>
</evidence>
<dbReference type="Proteomes" id="UP000561726">
    <property type="component" value="Unassembled WGS sequence"/>
</dbReference>
<dbReference type="EMBL" id="JACHBQ010000001">
    <property type="protein sequence ID" value="MBB5641076.1"/>
    <property type="molecule type" value="Genomic_DNA"/>
</dbReference>
<organism evidence="3 5">
    <name type="scientific">Cryobacterium roopkundense</name>
    <dbReference type="NCBI Taxonomy" id="1001240"/>
    <lineage>
        <taxon>Bacteria</taxon>
        <taxon>Bacillati</taxon>
        <taxon>Actinomycetota</taxon>
        <taxon>Actinomycetes</taxon>
        <taxon>Micrococcales</taxon>
        <taxon>Microbacteriaceae</taxon>
        <taxon>Cryobacterium</taxon>
    </lineage>
</organism>
<dbReference type="RefSeq" id="WP_035836956.1">
    <property type="nucleotide sequence ID" value="NZ_JACHBQ010000001.1"/>
</dbReference>
<evidence type="ECO:0000313" key="5">
    <source>
        <dbReference type="Proteomes" id="UP000029864"/>
    </source>
</evidence>
<dbReference type="Pfam" id="PF03795">
    <property type="entry name" value="YCII"/>
    <property type="match status" value="1"/>
</dbReference>
<feature type="domain" description="YCII-related" evidence="2">
    <location>
        <begin position="4"/>
        <end position="109"/>
    </location>
</feature>
<proteinExistence type="inferred from homology"/>
<dbReference type="EMBL" id="JPXF01000048">
    <property type="protein sequence ID" value="KGJ72926.1"/>
    <property type="molecule type" value="Genomic_DNA"/>
</dbReference>
<dbReference type="AlphaFoldDB" id="A0A099J3K3"/>
<reference evidence="4 6" key="2">
    <citation type="submission" date="2020-08" db="EMBL/GenBank/DDBJ databases">
        <title>Sequencing the genomes of 1000 actinobacteria strains.</title>
        <authorList>
            <person name="Klenk H.-P."/>
        </authorList>
    </citation>
    <scope>NUCLEOTIDE SEQUENCE [LARGE SCALE GENOMIC DNA]</scope>
    <source>
        <strain evidence="4 6">DSM 21065</strain>
    </source>
</reference>
<evidence type="ECO:0000313" key="3">
    <source>
        <dbReference type="EMBL" id="KGJ72926.1"/>
    </source>
</evidence>
<evidence type="ECO:0000313" key="6">
    <source>
        <dbReference type="Proteomes" id="UP000561726"/>
    </source>
</evidence>
<dbReference type="InterPro" id="IPR005545">
    <property type="entry name" value="YCII"/>
</dbReference>